<dbReference type="InterPro" id="IPR007460">
    <property type="entry name" value="BrnT_toxin"/>
</dbReference>
<dbReference type="Pfam" id="PF04365">
    <property type="entry name" value="BrnT_toxin"/>
    <property type="match status" value="1"/>
</dbReference>
<dbReference type="Gene3D" id="3.10.450.530">
    <property type="entry name" value="Ribonuclease toxin, BrnT, of type II toxin-antitoxin system"/>
    <property type="match status" value="1"/>
</dbReference>
<dbReference type="EMBL" id="CAADFE010000025">
    <property type="protein sequence ID" value="VFJ70860.1"/>
    <property type="molecule type" value="Genomic_DNA"/>
</dbReference>
<dbReference type="AlphaFoldDB" id="A0A450TRS9"/>
<protein>
    <submittedName>
        <fullName evidence="1">Uncharacterized protein</fullName>
    </submittedName>
</protein>
<proteinExistence type="predicted"/>
<name>A0A450TRS9_9GAMM</name>
<reference evidence="1" key="1">
    <citation type="submission" date="2019-02" db="EMBL/GenBank/DDBJ databases">
        <authorList>
            <person name="Gruber-Vodicka R. H."/>
            <person name="Seah K. B. B."/>
        </authorList>
    </citation>
    <scope>NUCLEOTIDE SEQUENCE</scope>
    <source>
        <strain evidence="1">BECK_BZ131</strain>
    </source>
</reference>
<gene>
    <name evidence="1" type="ORF">BECKFW1821C_GA0114237_10255</name>
</gene>
<dbReference type="InterPro" id="IPR038573">
    <property type="entry name" value="BrnT_sf"/>
</dbReference>
<evidence type="ECO:0000313" key="1">
    <source>
        <dbReference type="EMBL" id="VFJ70860.1"/>
    </source>
</evidence>
<organism evidence="1">
    <name type="scientific">Candidatus Kentrum sp. FW</name>
    <dbReference type="NCBI Taxonomy" id="2126338"/>
    <lineage>
        <taxon>Bacteria</taxon>
        <taxon>Pseudomonadati</taxon>
        <taxon>Pseudomonadota</taxon>
        <taxon>Gammaproteobacteria</taxon>
        <taxon>Candidatus Kentrum</taxon>
    </lineage>
</organism>
<accession>A0A450TRS9</accession>
<sequence length="90" mass="10433">MRFTWDSGKADFNFRKHGISFHEATTAFRDPLSIMGYDPDHSIGEDRFVTFGMSNKNRLVVVSHKEEGEVIRLISCRLATKQEHQIYEQA</sequence>